<accession>J4GUJ6</accession>
<keyword evidence="3" id="KW-1185">Reference proteome</keyword>
<feature type="compositionally biased region" description="Polar residues" evidence="1">
    <location>
        <begin position="169"/>
        <end position="188"/>
    </location>
</feature>
<evidence type="ECO:0000313" key="3">
    <source>
        <dbReference type="Proteomes" id="UP000006352"/>
    </source>
</evidence>
<reference evidence="2 3" key="1">
    <citation type="journal article" date="2012" name="Appl. Environ. Microbiol.">
        <title>Short-read sequencing for genomic analysis of the brown rot fungus Fibroporia radiculosa.</title>
        <authorList>
            <person name="Tang J.D."/>
            <person name="Perkins A.D."/>
            <person name="Sonstegard T.S."/>
            <person name="Schroeder S.G."/>
            <person name="Burgess S.C."/>
            <person name="Diehl S.V."/>
        </authorList>
    </citation>
    <scope>NUCLEOTIDE SEQUENCE [LARGE SCALE GENOMIC DNA]</scope>
    <source>
        <strain evidence="2 3">TFFH 294</strain>
    </source>
</reference>
<dbReference type="GeneID" id="24099936"/>
<sequence>MSSTPRNSPSTYHDPHYTRCPDCKKVHHRADSAHHNLVCPVRRRRLGGMVQSSTQTRVFPHRNILPMIQVQTDVIVQDSAIAPQIDSNPARVTTIRPQPVEPIQPDVGDTNQVDDRRGVGNLPSSTLTVTSNLASSTVRLSVSQNSRTPMTVVHSHSGHRTRAGMRSGAGSNSFQRPTDTGTNGSSSADRMVGTRHSEHRSSHIGSIPSVESGGYVASNSSNANIRGVGVGNGNAAFPSNGQSRNGQ</sequence>
<dbReference type="RefSeq" id="XP_012184308.1">
    <property type="nucleotide sequence ID" value="XM_012328918.1"/>
</dbReference>
<proteinExistence type="predicted"/>
<protein>
    <submittedName>
        <fullName evidence="2">Uncharacterized protein</fullName>
    </submittedName>
</protein>
<dbReference type="AlphaFoldDB" id="J4GUJ6"/>
<dbReference type="EMBL" id="HE797177">
    <property type="protein sequence ID" value="CCM05025.1"/>
    <property type="molecule type" value="Genomic_DNA"/>
</dbReference>
<name>J4GUJ6_9APHY</name>
<evidence type="ECO:0000256" key="1">
    <source>
        <dbReference type="SAM" id="MobiDB-lite"/>
    </source>
</evidence>
<feature type="region of interest" description="Disordered" evidence="1">
    <location>
        <begin position="99"/>
        <end position="126"/>
    </location>
</feature>
<feature type="compositionally biased region" description="Polar residues" evidence="1">
    <location>
        <begin position="140"/>
        <end position="149"/>
    </location>
</feature>
<organism evidence="2 3">
    <name type="scientific">Fibroporia radiculosa</name>
    <dbReference type="NCBI Taxonomy" id="599839"/>
    <lineage>
        <taxon>Eukaryota</taxon>
        <taxon>Fungi</taxon>
        <taxon>Dikarya</taxon>
        <taxon>Basidiomycota</taxon>
        <taxon>Agaricomycotina</taxon>
        <taxon>Agaricomycetes</taxon>
        <taxon>Polyporales</taxon>
        <taxon>Fibroporiaceae</taxon>
        <taxon>Fibroporia</taxon>
    </lineage>
</organism>
<evidence type="ECO:0000313" key="2">
    <source>
        <dbReference type="EMBL" id="CCM05025.1"/>
    </source>
</evidence>
<dbReference type="Proteomes" id="UP000006352">
    <property type="component" value="Unassembled WGS sequence"/>
</dbReference>
<gene>
    <name evidence="2" type="ORF">FIBRA_07225</name>
</gene>
<dbReference type="HOGENOM" id="CLU_1124562_0_0_1"/>
<feature type="region of interest" description="Disordered" evidence="1">
    <location>
        <begin position="140"/>
        <end position="209"/>
    </location>
</feature>
<dbReference type="InParanoid" id="J4GUJ6"/>